<dbReference type="Gene3D" id="3.90.79.10">
    <property type="entry name" value="Nucleoside Triphosphate Pyrophosphohydrolase"/>
    <property type="match status" value="1"/>
</dbReference>
<dbReference type="InterPro" id="IPR015797">
    <property type="entry name" value="NUDIX_hydrolase-like_dom_sf"/>
</dbReference>
<dbReference type="Pfam" id="PF00293">
    <property type="entry name" value="NUDIX"/>
    <property type="match status" value="1"/>
</dbReference>
<dbReference type="CDD" id="cd03426">
    <property type="entry name" value="NUDIX_CoAse_Nudt7"/>
    <property type="match status" value="1"/>
</dbReference>
<dbReference type="Proteomes" id="UP001497457">
    <property type="component" value="Chromosome 9rd"/>
</dbReference>
<reference evidence="3 4" key="2">
    <citation type="submission" date="2024-10" db="EMBL/GenBank/DDBJ databases">
        <authorList>
            <person name="Ryan C."/>
        </authorList>
    </citation>
    <scope>NUCLEOTIDE SEQUENCE [LARGE SCALE GENOMIC DNA]</scope>
</reference>
<keyword evidence="4" id="KW-1185">Reference proteome</keyword>
<protein>
    <recommendedName>
        <fullName evidence="2">Nudix hydrolase domain-containing protein</fullName>
    </recommendedName>
</protein>
<gene>
    <name evidence="3" type="ORF">URODEC1_LOCUS117710</name>
</gene>
<dbReference type="AlphaFoldDB" id="A0ABC9GP66"/>
<dbReference type="PANTHER" id="PTHR12992:SF9">
    <property type="entry name" value="OS05G0209400 PROTEIN"/>
    <property type="match status" value="1"/>
</dbReference>
<reference evidence="4" key="1">
    <citation type="submission" date="2024-06" db="EMBL/GenBank/DDBJ databases">
        <authorList>
            <person name="Ryan C."/>
        </authorList>
    </citation>
    <scope>NUCLEOTIDE SEQUENCE [LARGE SCALE GENOMIC DNA]</scope>
</reference>
<proteinExistence type="predicted"/>
<name>A0ABC9GP66_9POAL</name>
<feature type="domain" description="Nudix hydrolase" evidence="2">
    <location>
        <begin position="108"/>
        <end position="261"/>
    </location>
</feature>
<evidence type="ECO:0000313" key="3">
    <source>
        <dbReference type="EMBL" id="CAL5097537.1"/>
    </source>
</evidence>
<dbReference type="PANTHER" id="PTHR12992">
    <property type="entry name" value="NUDIX HYDROLASE"/>
    <property type="match status" value="1"/>
</dbReference>
<dbReference type="SUPFAM" id="SSF55811">
    <property type="entry name" value="Nudix"/>
    <property type="match status" value="1"/>
</dbReference>
<dbReference type="PROSITE" id="PS51462">
    <property type="entry name" value="NUDIX"/>
    <property type="match status" value="1"/>
</dbReference>
<sequence length="321" mass="34329">MALAVGHNLRSGGRRRPLQSNPQPRYRHRCAIITAAAMRPVLTRLFISAHIAMAASYSSSSSSRRLAHLTRHLTSSSSSSSGELSSVGAPAAAADAVPAKIPRPAASKVHAAVLICLFEDPSDGPRVLLTKRASSLSSHSGEVSLPGGKVDEGDADAKATALREAEEEIGLDPALVSVVTVLEPFLSKISGALCTCQSQAILPYNSNGLNVVPVIGMVSDKALFKPVLNKAEVEDIFDAPLEMFLKDDHRRTKQMNWMGIDIPVQFFDYEADGKKFVIWGLTAHILTRAAAVVLEREPSFAELPRPKYASAPISGSDETKP</sequence>
<dbReference type="InterPro" id="IPR045121">
    <property type="entry name" value="CoAse"/>
</dbReference>
<dbReference type="InterPro" id="IPR000086">
    <property type="entry name" value="NUDIX_hydrolase_dom"/>
</dbReference>
<evidence type="ECO:0000259" key="2">
    <source>
        <dbReference type="PROSITE" id="PS51462"/>
    </source>
</evidence>
<evidence type="ECO:0000313" key="4">
    <source>
        <dbReference type="Proteomes" id="UP001497457"/>
    </source>
</evidence>
<feature type="region of interest" description="Disordered" evidence="1">
    <location>
        <begin position="1"/>
        <end position="24"/>
    </location>
</feature>
<evidence type="ECO:0000256" key="1">
    <source>
        <dbReference type="SAM" id="MobiDB-lite"/>
    </source>
</evidence>
<organism evidence="3 4">
    <name type="scientific">Urochloa decumbens</name>
    <dbReference type="NCBI Taxonomy" id="240449"/>
    <lineage>
        <taxon>Eukaryota</taxon>
        <taxon>Viridiplantae</taxon>
        <taxon>Streptophyta</taxon>
        <taxon>Embryophyta</taxon>
        <taxon>Tracheophyta</taxon>
        <taxon>Spermatophyta</taxon>
        <taxon>Magnoliopsida</taxon>
        <taxon>Liliopsida</taxon>
        <taxon>Poales</taxon>
        <taxon>Poaceae</taxon>
        <taxon>PACMAD clade</taxon>
        <taxon>Panicoideae</taxon>
        <taxon>Panicodae</taxon>
        <taxon>Paniceae</taxon>
        <taxon>Melinidinae</taxon>
        <taxon>Urochloa</taxon>
    </lineage>
</organism>
<dbReference type="EMBL" id="OZ075119">
    <property type="protein sequence ID" value="CAL5097537.1"/>
    <property type="molecule type" value="Genomic_DNA"/>
</dbReference>
<accession>A0ABC9GP66</accession>